<protein>
    <submittedName>
        <fullName evidence="1">Tetraprenyl-beta-curcumene synthase family protein</fullName>
    </submittedName>
</protein>
<dbReference type="Proteomes" id="UP000663505">
    <property type="component" value="Chromosome"/>
</dbReference>
<organism evidence="1 2">
    <name type="scientific">Alicyclobacillus mengziensis</name>
    <dbReference type="NCBI Taxonomy" id="2931921"/>
    <lineage>
        <taxon>Bacteria</taxon>
        <taxon>Bacillati</taxon>
        <taxon>Bacillota</taxon>
        <taxon>Bacilli</taxon>
        <taxon>Bacillales</taxon>
        <taxon>Alicyclobacillaceae</taxon>
        <taxon>Alicyclobacillus</taxon>
    </lineage>
</organism>
<dbReference type="InterPro" id="IPR019712">
    <property type="entry name" value="YtpB-like"/>
</dbReference>
<keyword evidence="2" id="KW-1185">Reference proteome</keyword>
<name>A0A9X7W342_9BACL</name>
<gene>
    <name evidence="1" type="ORF">JZ786_09075</name>
</gene>
<dbReference type="EMBL" id="CP071182">
    <property type="protein sequence ID" value="QSO49776.1"/>
    <property type="molecule type" value="Genomic_DNA"/>
</dbReference>
<dbReference type="KEGG" id="afx:JZ786_09075"/>
<sequence length="352" mass="40949">MSTGAPKTSTQFLFRLFRDVLPIARDEIGRWTSRALLIPDPVLRAQALQSLKLKRFHADGGCVYAAVNRDFTPQLVRLIVALQTISDYLDNLCDRCDVYDADDFFLLHNAMREAVRPAARLTNYYELRGNLDDGGYLEALVTTCQKELRGLSGYQTVQPHVEWLVERYSELQVYKHIEPKLRTKRLTDWWDKYKDAYPNLHWWEFAAATGSTLGMFAMFLAATENVDAETGERLFQTYFPWIGGLHILLDYLIDLDEDDVAGDYNFVQCYAEKHYARERIGWFVTESERHVESLVPQPRIHRDVIQGLLGMYLSDEKVRKQVEVKQTRRLVLRSGPLAWMYFGACVLYRKIR</sequence>
<accession>A0A9X7W342</accession>
<evidence type="ECO:0000313" key="1">
    <source>
        <dbReference type="EMBL" id="QSO49776.1"/>
    </source>
</evidence>
<dbReference type="AlphaFoldDB" id="A0A9X7W342"/>
<proteinExistence type="predicted"/>
<reference evidence="1 2" key="1">
    <citation type="submission" date="2021-02" db="EMBL/GenBank/DDBJ databases">
        <title>Alicyclobacillus curvatus sp. nov. and Alicyclobacillus mengziensis sp. nov., two acidophilic bacteria isolated from acid mine drainage.</title>
        <authorList>
            <person name="Huang Y."/>
        </authorList>
    </citation>
    <scope>NUCLEOTIDE SEQUENCE [LARGE SCALE GENOMIC DNA]</scope>
    <source>
        <strain evidence="1 2">S30H14</strain>
    </source>
</reference>
<evidence type="ECO:0000313" key="2">
    <source>
        <dbReference type="Proteomes" id="UP000663505"/>
    </source>
</evidence>
<dbReference type="Pfam" id="PF10776">
    <property type="entry name" value="DUF2600"/>
    <property type="match status" value="1"/>
</dbReference>